<keyword evidence="1" id="KW-0812">Transmembrane</keyword>
<evidence type="ECO:0008006" key="4">
    <source>
        <dbReference type="Google" id="ProtNLM"/>
    </source>
</evidence>
<keyword evidence="1" id="KW-1133">Transmembrane helix</keyword>
<feature type="transmembrane region" description="Helical" evidence="1">
    <location>
        <begin position="14"/>
        <end position="38"/>
    </location>
</feature>
<dbReference type="Proteomes" id="UP000228754">
    <property type="component" value="Unassembled WGS sequence"/>
</dbReference>
<name>A0A2A5IWE2_BACPU</name>
<accession>A0A2A5IWE2</accession>
<protein>
    <recommendedName>
        <fullName evidence="4">DUF4083 domain-containing protein</fullName>
    </recommendedName>
</protein>
<sequence length="63" mass="7412">MSNGENVAFNIGDIIFQMFSLLFIAFIVTIIVIAFRMLKRKRMELKKVEARLNEVIEKNHLKE</sequence>
<proteinExistence type="predicted"/>
<dbReference type="EMBL" id="NKHG01000062">
    <property type="protein sequence ID" value="PCK21299.1"/>
    <property type="molecule type" value="Genomic_DNA"/>
</dbReference>
<comment type="caution">
    <text evidence="2">The sequence shown here is derived from an EMBL/GenBank/DDBJ whole genome shotgun (WGS) entry which is preliminary data.</text>
</comment>
<keyword evidence="1" id="KW-0472">Membrane</keyword>
<gene>
    <name evidence="2" type="ORF">CEY02_08500</name>
</gene>
<dbReference type="AlphaFoldDB" id="A0A2A5IWE2"/>
<evidence type="ECO:0000256" key="1">
    <source>
        <dbReference type="SAM" id="Phobius"/>
    </source>
</evidence>
<evidence type="ECO:0000313" key="3">
    <source>
        <dbReference type="Proteomes" id="UP000228754"/>
    </source>
</evidence>
<reference evidence="2 3" key="1">
    <citation type="submission" date="2017-06" db="EMBL/GenBank/DDBJ databases">
        <title>Draft Genome Sequence of Bacillus sp Strain 36R Isolated from saline sediment at Atanasia, Sonora, Mexico.</title>
        <authorList>
            <person name="Sanchez Diaz R."/>
            <person name="Quiroz Macias M.E."/>
            <person name="Ibarra Gamez J.C."/>
            <person name="Enciso Ibarra J."/>
            <person name="Gomez Gil B."/>
            <person name="Galaviz Silva L."/>
        </authorList>
    </citation>
    <scope>NUCLEOTIDE SEQUENCE [LARGE SCALE GENOMIC DNA]</scope>
    <source>
        <strain evidence="2 3">36R_ATNSAL</strain>
    </source>
</reference>
<evidence type="ECO:0000313" key="2">
    <source>
        <dbReference type="EMBL" id="PCK21299.1"/>
    </source>
</evidence>
<organism evidence="2 3">
    <name type="scientific">Bacillus pumilus</name>
    <name type="common">Bacillus mesentericus</name>
    <dbReference type="NCBI Taxonomy" id="1408"/>
    <lineage>
        <taxon>Bacteria</taxon>
        <taxon>Bacillati</taxon>
        <taxon>Bacillota</taxon>
        <taxon>Bacilli</taxon>
        <taxon>Bacillales</taxon>
        <taxon>Bacillaceae</taxon>
        <taxon>Bacillus</taxon>
    </lineage>
</organism>